<accession>A0A6N9YFL3</accession>
<dbReference type="SUPFAM" id="SSF48208">
    <property type="entry name" value="Six-hairpin glycosidases"/>
    <property type="match status" value="1"/>
</dbReference>
<dbReference type="GO" id="GO:0005975">
    <property type="term" value="P:carbohydrate metabolic process"/>
    <property type="evidence" value="ECO:0007669"/>
    <property type="project" value="InterPro"/>
</dbReference>
<evidence type="ECO:0000313" key="4">
    <source>
        <dbReference type="Proteomes" id="UP000469185"/>
    </source>
</evidence>
<dbReference type="EMBL" id="JAAGOB010000001">
    <property type="protein sequence ID" value="NED93752.1"/>
    <property type="molecule type" value="Genomic_DNA"/>
</dbReference>
<dbReference type="RefSeq" id="WP_163814997.1">
    <property type="nucleotide sequence ID" value="NZ_JAAGOB010000001.1"/>
</dbReference>
<dbReference type="PANTHER" id="PTHR15108">
    <property type="entry name" value="N-ACYLGLUCOSAMINE-2-EPIMERASE"/>
    <property type="match status" value="1"/>
</dbReference>
<evidence type="ECO:0000313" key="3">
    <source>
        <dbReference type="EMBL" id="NED93752.1"/>
    </source>
</evidence>
<dbReference type="InterPro" id="IPR012341">
    <property type="entry name" value="6hp_glycosidase-like_sf"/>
</dbReference>
<dbReference type="Pfam" id="PF07221">
    <property type="entry name" value="GlcNAc_2-epim"/>
    <property type="match status" value="1"/>
</dbReference>
<keyword evidence="2" id="KW-0413">Isomerase</keyword>
<evidence type="ECO:0000256" key="2">
    <source>
        <dbReference type="ARBA" id="ARBA00023235"/>
    </source>
</evidence>
<organism evidence="3 4">
    <name type="scientific">Phytoactinopolyspora alkaliphila</name>
    <dbReference type="NCBI Taxonomy" id="1783498"/>
    <lineage>
        <taxon>Bacteria</taxon>
        <taxon>Bacillati</taxon>
        <taxon>Actinomycetota</taxon>
        <taxon>Actinomycetes</taxon>
        <taxon>Jiangellales</taxon>
        <taxon>Jiangellaceae</taxon>
        <taxon>Phytoactinopolyspora</taxon>
    </lineage>
</organism>
<dbReference type="GO" id="GO:0016853">
    <property type="term" value="F:isomerase activity"/>
    <property type="evidence" value="ECO:0007669"/>
    <property type="project" value="UniProtKB-KW"/>
</dbReference>
<name>A0A6N9YFL3_9ACTN</name>
<comment type="similarity">
    <text evidence="1">Belongs to the N-acylglucosamine 2-epimerase family.</text>
</comment>
<dbReference type="AlphaFoldDB" id="A0A6N9YFL3"/>
<dbReference type="InterPro" id="IPR010819">
    <property type="entry name" value="AGE/CE"/>
</dbReference>
<proteinExistence type="inferred from homology"/>
<evidence type="ECO:0000256" key="1">
    <source>
        <dbReference type="ARBA" id="ARBA00008558"/>
    </source>
</evidence>
<protein>
    <submittedName>
        <fullName evidence="3">N-acylglucosamine 2-epimerase</fullName>
    </submittedName>
</protein>
<dbReference type="InterPro" id="IPR008928">
    <property type="entry name" value="6-hairpin_glycosidase_sf"/>
</dbReference>
<gene>
    <name evidence="3" type="ORF">G1H11_00295</name>
</gene>
<dbReference type="Gene3D" id="1.50.10.10">
    <property type="match status" value="1"/>
</dbReference>
<comment type="caution">
    <text evidence="3">The sequence shown here is derived from an EMBL/GenBank/DDBJ whole genome shotgun (WGS) entry which is preliminary data.</text>
</comment>
<dbReference type="Proteomes" id="UP000469185">
    <property type="component" value="Unassembled WGS sequence"/>
</dbReference>
<keyword evidence="4" id="KW-1185">Reference proteome</keyword>
<reference evidence="3 4" key="1">
    <citation type="submission" date="2020-02" db="EMBL/GenBank/DDBJ databases">
        <authorList>
            <person name="Li X.-J."/>
            <person name="Feng X.-M."/>
        </authorList>
    </citation>
    <scope>NUCLEOTIDE SEQUENCE [LARGE SCALE GENOMIC DNA]</scope>
    <source>
        <strain evidence="3 4">CGMCC 4.7225</strain>
    </source>
</reference>
<sequence length="405" mass="44521">MQETARRQLEDVIFPFWLSQGIDGVHGGFYTCFDNRGRTLLSTDKFTWSQGRFVWLLARAARLAAGGLLSLDAAELTATATRGAEFLAEHAVRDDGTCHYVLTEKGAPAAPSPGQTHSTYADCFAAMGFAELARWTSDPGWLDLAGTILARASADVETGRAVTAPYPVPSGFTGFGPRMIVLNTTLEYVTARHELGVRGDGDLPALAAARTAMLRHRQADGSFQEMIPRDPEDASFIARHRVPGHAIEGIWMALDAGEFLGETADTADLLTSIDVLCRSAWDDHHGGLFRYVDAQGNTAPRGETTGTVYEELVGRTWDTKLWWVHSESAYTTALAAHRHGDEAAAEWFDRIWDYTLRTFPGGTDGEEWIQIRDRQGRPLDEVVALPVKDPFHVSRNLMQLLDLTG</sequence>